<protein>
    <submittedName>
        <fullName evidence="2">Uncharacterized protein</fullName>
    </submittedName>
</protein>
<dbReference type="OrthoDB" id="1089835at2"/>
<dbReference type="AlphaFoldDB" id="A0A5C8J7S1"/>
<dbReference type="EMBL" id="VRTY01000095">
    <property type="protein sequence ID" value="TXK33243.1"/>
    <property type="molecule type" value="Genomic_DNA"/>
</dbReference>
<keyword evidence="1" id="KW-0732">Signal</keyword>
<evidence type="ECO:0000313" key="3">
    <source>
        <dbReference type="Proteomes" id="UP000321926"/>
    </source>
</evidence>
<gene>
    <name evidence="2" type="ORF">FVR03_19340</name>
</gene>
<keyword evidence="3" id="KW-1185">Reference proteome</keyword>
<reference evidence="2 3" key="1">
    <citation type="submission" date="2019-08" db="EMBL/GenBank/DDBJ databases">
        <authorList>
            <person name="Shi S."/>
        </authorList>
    </citation>
    <scope>NUCLEOTIDE SEQUENCE [LARGE SCALE GENOMIC DNA]</scope>
    <source>
        <strain evidence="2 3">GY10130</strain>
    </source>
</reference>
<evidence type="ECO:0000313" key="2">
    <source>
        <dbReference type="EMBL" id="TXK33243.1"/>
    </source>
</evidence>
<evidence type="ECO:0000256" key="1">
    <source>
        <dbReference type="SAM" id="SignalP"/>
    </source>
</evidence>
<name>A0A5C8J7S1_9BACT</name>
<feature type="chain" id="PRO_5023144207" evidence="1">
    <location>
        <begin position="21"/>
        <end position="644"/>
    </location>
</feature>
<dbReference type="RefSeq" id="WP_147923419.1">
    <property type="nucleotide sequence ID" value="NZ_VRTY01000095.1"/>
</dbReference>
<accession>A0A5C8J7S1</accession>
<dbReference type="Proteomes" id="UP000321926">
    <property type="component" value="Unassembled WGS sequence"/>
</dbReference>
<feature type="signal peptide" evidence="1">
    <location>
        <begin position="1"/>
        <end position="20"/>
    </location>
</feature>
<proteinExistence type="predicted"/>
<comment type="caution">
    <text evidence="2">The sequence shown here is derived from an EMBL/GenBank/DDBJ whole genome shotgun (WGS) entry which is preliminary data.</text>
</comment>
<sequence length="644" mass="74269">MKRVLYAFILFTLLWQPLFAQQAIETRLGYTYNDKYEFSDEWQYLSTDLFLFNGSKFSRVLNEVENGVKKNKKNYADNLEHLFITAQLKNIKLFGNDEIVYPLYNFNVTTDGKKDYSALVSDHLEVVRIIDKMPLTTANNSIDALIQAKAITNDQSDQMFGLVATQLTNISKMASSPPAAVLSLVGEFGNLLSARTKKKEYKFSSTIRLYEGQDFDTRLHSVRVYVFVPGEVKTVTLKPARFEGFLNKGVQKLERKQLEDLIGYKDYPYMVVVNYKSLYKMDVLTGDEVTQDLIEKRKQKIETAHTNHMVNDETYRQEKLYVEFLRTFADMKQHLNSYRLNYRNNSPEVNAKNLFAIIQEYKRLKGTFDAREQEFASNSTYKTIFRSEYTSILNNADLYLEGDHNLKGGKGLVNTLRELENNPKAWTTPAQREAALTKLYAVELPKPEYLSASVEGEAVVRLTKKLEDMQYTEVFAQDVQKIAQLQPNDQTIDQRNALLEKSAASKCLSCRDKVKDAVAEYNKRYEVFKLQEALKKKNSLNQEAEQQVFNYLKRQLCIQNNLQAAVASLNGGADLYINRVSEKNTELAKNIKLLDEHNKLELNASSLQRVQEYNLKLEQLMKDVENDYNMIYSIDKKICNCEAG</sequence>
<organism evidence="2 3">
    <name type="scientific">Pontibacter qinzhouensis</name>
    <dbReference type="NCBI Taxonomy" id="2603253"/>
    <lineage>
        <taxon>Bacteria</taxon>
        <taxon>Pseudomonadati</taxon>
        <taxon>Bacteroidota</taxon>
        <taxon>Cytophagia</taxon>
        <taxon>Cytophagales</taxon>
        <taxon>Hymenobacteraceae</taxon>
        <taxon>Pontibacter</taxon>
    </lineage>
</organism>